<evidence type="ECO:0000313" key="3">
    <source>
        <dbReference type="Proteomes" id="UP001419268"/>
    </source>
</evidence>
<sequence length="74" mass="7989">MGCRRRARTVVPGIRTLARSSRTAAPTGSAAAAAGRLRRQRGFDSSAVNGMEQRRDGALSDRSILDERLDFDVA</sequence>
<comment type="caution">
    <text evidence="2">The sequence shown here is derived from an EMBL/GenBank/DDBJ whole genome shotgun (WGS) entry which is preliminary data.</text>
</comment>
<accession>A0AAP0EKB4</accession>
<protein>
    <submittedName>
        <fullName evidence="2">Uncharacterized protein</fullName>
    </submittedName>
</protein>
<dbReference type="EMBL" id="JBBNAG010000011">
    <property type="protein sequence ID" value="KAK9095065.1"/>
    <property type="molecule type" value="Genomic_DNA"/>
</dbReference>
<evidence type="ECO:0000256" key="1">
    <source>
        <dbReference type="SAM" id="MobiDB-lite"/>
    </source>
</evidence>
<organism evidence="2 3">
    <name type="scientific">Stephania cephalantha</name>
    <dbReference type="NCBI Taxonomy" id="152367"/>
    <lineage>
        <taxon>Eukaryota</taxon>
        <taxon>Viridiplantae</taxon>
        <taxon>Streptophyta</taxon>
        <taxon>Embryophyta</taxon>
        <taxon>Tracheophyta</taxon>
        <taxon>Spermatophyta</taxon>
        <taxon>Magnoliopsida</taxon>
        <taxon>Ranunculales</taxon>
        <taxon>Menispermaceae</taxon>
        <taxon>Menispermoideae</taxon>
        <taxon>Cissampelideae</taxon>
        <taxon>Stephania</taxon>
    </lineage>
</organism>
<proteinExistence type="predicted"/>
<dbReference type="AlphaFoldDB" id="A0AAP0EKB4"/>
<keyword evidence="3" id="KW-1185">Reference proteome</keyword>
<dbReference type="Proteomes" id="UP001419268">
    <property type="component" value="Unassembled WGS sequence"/>
</dbReference>
<gene>
    <name evidence="2" type="ORF">Scep_026534</name>
</gene>
<feature type="region of interest" description="Disordered" evidence="1">
    <location>
        <begin position="19"/>
        <end position="59"/>
    </location>
</feature>
<reference evidence="2 3" key="1">
    <citation type="submission" date="2024-01" db="EMBL/GenBank/DDBJ databases">
        <title>Genome assemblies of Stephania.</title>
        <authorList>
            <person name="Yang L."/>
        </authorList>
    </citation>
    <scope>NUCLEOTIDE SEQUENCE [LARGE SCALE GENOMIC DNA]</scope>
    <source>
        <strain evidence="2">JXDWG</strain>
        <tissue evidence="2">Leaf</tissue>
    </source>
</reference>
<feature type="compositionally biased region" description="Low complexity" evidence="1">
    <location>
        <begin position="19"/>
        <end position="35"/>
    </location>
</feature>
<evidence type="ECO:0000313" key="2">
    <source>
        <dbReference type="EMBL" id="KAK9095065.1"/>
    </source>
</evidence>
<name>A0AAP0EKB4_9MAGN</name>